<dbReference type="InterPro" id="IPR009218">
    <property type="entry name" value="HD_phosphohydro"/>
</dbReference>
<evidence type="ECO:0000313" key="2">
    <source>
        <dbReference type="Proteomes" id="UP000186391"/>
    </source>
</evidence>
<accession>A0A1U7H5N4</accession>
<dbReference type="AlphaFoldDB" id="A0A1U7H5N4"/>
<dbReference type="Proteomes" id="UP000186391">
    <property type="component" value="Unassembled WGS sequence"/>
</dbReference>
<protein>
    <recommendedName>
        <fullName evidence="3">Metal-dependent phosphohydrolase</fullName>
    </recommendedName>
</protein>
<name>A0A1U7H5N4_9CYAN</name>
<dbReference type="PANTHER" id="PTHR21174:SF0">
    <property type="entry name" value="HD PHOSPHOHYDROLASE FAMILY PROTEIN-RELATED"/>
    <property type="match status" value="1"/>
</dbReference>
<dbReference type="OrthoDB" id="9808993at2"/>
<dbReference type="SUPFAM" id="SSF109604">
    <property type="entry name" value="HD-domain/PDEase-like"/>
    <property type="match status" value="1"/>
</dbReference>
<comment type="caution">
    <text evidence="1">The sequence shown here is derived from an EMBL/GenBank/DDBJ whole genome shotgun (WGS) entry which is preliminary data.</text>
</comment>
<dbReference type="RefSeq" id="WP_073554837.1">
    <property type="nucleotide sequence ID" value="NZ_MRCA01000001.1"/>
</dbReference>
<reference evidence="1 2" key="1">
    <citation type="submission" date="2016-11" db="EMBL/GenBank/DDBJ databases">
        <title>Draft Genome Sequences of Nine Cyanobacterial Strains from Diverse Habitats.</title>
        <authorList>
            <person name="Zhu T."/>
            <person name="Hou S."/>
            <person name="Lu X."/>
            <person name="Hess W.R."/>
        </authorList>
    </citation>
    <scope>NUCLEOTIDE SEQUENCE [LARGE SCALE GENOMIC DNA]</scope>
    <source>
        <strain evidence="1 2">NIES-592</strain>
    </source>
</reference>
<dbReference type="PIRSF" id="PIRSF035170">
    <property type="entry name" value="HD_phosphohydro"/>
    <property type="match status" value="1"/>
</dbReference>
<evidence type="ECO:0008006" key="3">
    <source>
        <dbReference type="Google" id="ProtNLM"/>
    </source>
</evidence>
<evidence type="ECO:0000313" key="1">
    <source>
        <dbReference type="EMBL" id="OKH16559.1"/>
    </source>
</evidence>
<organism evidence="1 2">
    <name type="scientific">Fischerella major NIES-592</name>
    <dbReference type="NCBI Taxonomy" id="210994"/>
    <lineage>
        <taxon>Bacteria</taxon>
        <taxon>Bacillati</taxon>
        <taxon>Cyanobacteriota</taxon>
        <taxon>Cyanophyceae</taxon>
        <taxon>Nostocales</taxon>
        <taxon>Hapalosiphonaceae</taxon>
        <taxon>Fischerella</taxon>
    </lineage>
</organism>
<dbReference type="EMBL" id="MRCA01000001">
    <property type="protein sequence ID" value="OKH16559.1"/>
    <property type="molecule type" value="Genomic_DNA"/>
</dbReference>
<sequence length="220" mass="25707">MGKIYHELLTKWWQLLQSFPVEQTAAEDVFWQLVAAYSTPGRYYHTLEHIYHVLSAIETLQNQAQDLPAIQFAAWFHDVVYDTQAQDNEQQSASYAVEILSSLQIPHSIIARVASLILGTKHHQVEPDDFDAQVFLDADLEILGSNPQRYHQYARLIRQEYLWVPDVEYATGRKQVLYQFLHRDRIYLTNVMFHKFESSARQNLQAEIMRLEQISPANQS</sequence>
<proteinExistence type="predicted"/>
<keyword evidence="2" id="KW-1185">Reference proteome</keyword>
<dbReference type="Gene3D" id="1.10.3210.10">
    <property type="entry name" value="Hypothetical protein af1432"/>
    <property type="match status" value="1"/>
</dbReference>
<gene>
    <name evidence="1" type="ORF">NIES592_02695</name>
</gene>
<dbReference type="PANTHER" id="PTHR21174">
    <property type="match status" value="1"/>
</dbReference>